<sequence>MQRNTVFYDEVKNELKTGDLILFHGLLLSSQLNEVITRSRWSHVGMVVRPEDIGITRSDRLLLWESNILLNLPDVELKESKVGPMLVDLEKRLITDVEDKKDNRFQIRYNGCEITEDMLEKLKTFVGKVHMDTFPESEFNLSKEFFEARVLHKEIINDSYFCSELIADTFIHMGLLTRRYAPNSYAPKDFSSDNVLPFIKKGQLIDGPLIDVVGQ</sequence>
<keyword evidence="2" id="KW-1185">Reference proteome</keyword>
<name>A0A6V8SGE0_9CLOT</name>
<evidence type="ECO:0000313" key="2">
    <source>
        <dbReference type="Proteomes" id="UP000580568"/>
    </source>
</evidence>
<proteinExistence type="predicted"/>
<dbReference type="PANTHER" id="PTHR47112:SF1">
    <property type="entry name" value="PX DOMAIN-CONTAINING PROTEIN"/>
    <property type="match status" value="1"/>
</dbReference>
<gene>
    <name evidence="1" type="ORF">bsdtw1_02348</name>
</gene>
<reference evidence="1 2" key="1">
    <citation type="submission" date="2020-07" db="EMBL/GenBank/DDBJ databases">
        <title>A new beta-1,3-glucan-decomposing anaerobic bacterium isolated from anoxic soil subjected to biological soil disinfestation.</title>
        <authorList>
            <person name="Ueki A."/>
            <person name="Tonouchi A."/>
        </authorList>
    </citation>
    <scope>NUCLEOTIDE SEQUENCE [LARGE SCALE GENOMIC DNA]</scope>
    <source>
        <strain evidence="1 2">TW1</strain>
    </source>
</reference>
<dbReference type="RefSeq" id="WP_183277689.1">
    <property type="nucleotide sequence ID" value="NZ_BLZR01000001.1"/>
</dbReference>
<dbReference type="InterPro" id="IPR038765">
    <property type="entry name" value="Papain-like_cys_pep_sf"/>
</dbReference>
<evidence type="ECO:0000313" key="1">
    <source>
        <dbReference type="EMBL" id="GFP76247.1"/>
    </source>
</evidence>
<evidence type="ECO:0008006" key="3">
    <source>
        <dbReference type="Google" id="ProtNLM"/>
    </source>
</evidence>
<protein>
    <recommendedName>
        <fullName evidence="3">Permuted papain-like amidase enzyme, YaeF/YiiX, C92 family</fullName>
    </recommendedName>
</protein>
<accession>A0A6V8SGE0</accession>
<dbReference type="SUPFAM" id="SSF54001">
    <property type="entry name" value="Cysteine proteinases"/>
    <property type="match status" value="1"/>
</dbReference>
<dbReference type="Proteomes" id="UP000580568">
    <property type="component" value="Unassembled WGS sequence"/>
</dbReference>
<organism evidence="1 2">
    <name type="scientific">Clostridium fungisolvens</name>
    <dbReference type="NCBI Taxonomy" id="1604897"/>
    <lineage>
        <taxon>Bacteria</taxon>
        <taxon>Bacillati</taxon>
        <taxon>Bacillota</taxon>
        <taxon>Clostridia</taxon>
        <taxon>Eubacteriales</taxon>
        <taxon>Clostridiaceae</taxon>
        <taxon>Clostridium</taxon>
    </lineage>
</organism>
<dbReference type="EMBL" id="BLZR01000001">
    <property type="protein sequence ID" value="GFP76247.1"/>
    <property type="molecule type" value="Genomic_DNA"/>
</dbReference>
<dbReference type="Gene3D" id="3.90.1720.10">
    <property type="entry name" value="endopeptidase domain like (from Nostoc punctiforme)"/>
    <property type="match status" value="1"/>
</dbReference>
<dbReference type="PANTHER" id="PTHR47112">
    <property type="entry name" value="PX DOMAIN-CONTAINING PROTEIN"/>
    <property type="match status" value="1"/>
</dbReference>
<comment type="caution">
    <text evidence="1">The sequence shown here is derived from an EMBL/GenBank/DDBJ whole genome shotgun (WGS) entry which is preliminary data.</text>
</comment>
<dbReference type="AlphaFoldDB" id="A0A6V8SGE0"/>